<dbReference type="Pfam" id="PF04313">
    <property type="entry name" value="HSDR_N"/>
    <property type="match status" value="1"/>
</dbReference>
<feature type="domain" description="Helicase ATP-binding" evidence="2">
    <location>
        <begin position="284"/>
        <end position="521"/>
    </location>
</feature>
<dbReference type="InterPro" id="IPR055180">
    <property type="entry name" value="HsdR_RecA-like_helicase_dom_2"/>
</dbReference>
<accession>A0A1H8VVU7</accession>
<dbReference type="RefSeq" id="WP_091646554.1">
    <property type="nucleotide sequence ID" value="NZ_FOEG01000017.1"/>
</dbReference>
<dbReference type="PANTHER" id="PTHR42927">
    <property type="entry name" value="HELICASE SUPERFAMILY 1 AND 2 DOMAIN-CONTAINING PROTEIN"/>
    <property type="match status" value="1"/>
</dbReference>
<dbReference type="Proteomes" id="UP000199657">
    <property type="component" value="Unassembled WGS sequence"/>
</dbReference>
<organism evidence="3 4">
    <name type="scientific">Aquisalimonas asiatica</name>
    <dbReference type="NCBI Taxonomy" id="406100"/>
    <lineage>
        <taxon>Bacteria</taxon>
        <taxon>Pseudomonadati</taxon>
        <taxon>Pseudomonadota</taxon>
        <taxon>Gammaproteobacteria</taxon>
        <taxon>Chromatiales</taxon>
        <taxon>Ectothiorhodospiraceae</taxon>
        <taxon>Aquisalimonas</taxon>
    </lineage>
</organism>
<proteinExistence type="predicted"/>
<evidence type="ECO:0000313" key="3">
    <source>
        <dbReference type="EMBL" id="SEP19526.1"/>
    </source>
</evidence>
<dbReference type="STRING" id="406100.SAMN04488052_11711"/>
<dbReference type="Gene3D" id="3.90.1570.50">
    <property type="match status" value="1"/>
</dbReference>
<dbReference type="PANTHER" id="PTHR42927:SF1">
    <property type="entry name" value="HELICASE SUPERFAMILY 1 AND 2 DOMAIN-CONTAINING PROTEIN"/>
    <property type="match status" value="1"/>
</dbReference>
<dbReference type="GO" id="GO:0009035">
    <property type="term" value="F:type I site-specific deoxyribonuclease activity"/>
    <property type="evidence" value="ECO:0007669"/>
    <property type="project" value="UniProtKB-EC"/>
</dbReference>
<feature type="region of interest" description="Disordered" evidence="1">
    <location>
        <begin position="816"/>
        <end position="847"/>
    </location>
</feature>
<evidence type="ECO:0000259" key="2">
    <source>
        <dbReference type="SMART" id="SM00487"/>
    </source>
</evidence>
<dbReference type="SUPFAM" id="SSF52540">
    <property type="entry name" value="P-loop containing nucleoside triphosphate hydrolases"/>
    <property type="match status" value="1"/>
</dbReference>
<evidence type="ECO:0000313" key="4">
    <source>
        <dbReference type="Proteomes" id="UP000199657"/>
    </source>
</evidence>
<name>A0A1H8VVU7_9GAMM</name>
<dbReference type="SMART" id="SM00487">
    <property type="entry name" value="DEXDc"/>
    <property type="match status" value="1"/>
</dbReference>
<dbReference type="EMBL" id="FOEG01000017">
    <property type="protein sequence ID" value="SEP19526.1"/>
    <property type="molecule type" value="Genomic_DNA"/>
</dbReference>
<dbReference type="InterPro" id="IPR040980">
    <property type="entry name" value="SWI2_SNF2"/>
</dbReference>
<dbReference type="OrthoDB" id="9758243at2"/>
<reference evidence="3 4" key="1">
    <citation type="submission" date="2016-10" db="EMBL/GenBank/DDBJ databases">
        <authorList>
            <person name="de Groot N.N."/>
        </authorList>
    </citation>
    <scope>NUCLEOTIDE SEQUENCE [LARGE SCALE GENOMIC DNA]</scope>
    <source>
        <strain evidence="3 4">CGMCC 1.6291</strain>
    </source>
</reference>
<dbReference type="Pfam" id="PF18766">
    <property type="entry name" value="SWI2_SNF2"/>
    <property type="match status" value="1"/>
</dbReference>
<dbReference type="GO" id="GO:0003677">
    <property type="term" value="F:DNA binding"/>
    <property type="evidence" value="ECO:0007669"/>
    <property type="project" value="UniProtKB-KW"/>
</dbReference>
<gene>
    <name evidence="3" type="ORF">SAMN04488052_11711</name>
</gene>
<dbReference type="GO" id="GO:0009307">
    <property type="term" value="P:DNA restriction-modification system"/>
    <property type="evidence" value="ECO:0007669"/>
    <property type="project" value="UniProtKB-KW"/>
</dbReference>
<dbReference type="InterPro" id="IPR014001">
    <property type="entry name" value="Helicase_ATP-bd"/>
</dbReference>
<dbReference type="GO" id="GO:0005524">
    <property type="term" value="F:ATP binding"/>
    <property type="evidence" value="ECO:0007669"/>
    <property type="project" value="UniProtKB-KW"/>
</dbReference>
<protein>
    <submittedName>
        <fullName evidence="3">Type I restriction enzyme, R subunit</fullName>
    </submittedName>
</protein>
<dbReference type="InterPro" id="IPR027417">
    <property type="entry name" value="P-loop_NTPase"/>
</dbReference>
<sequence length="1065" mass="121538">MADEREHQFQKDIIQEMTAQGWQTGKADGYDRELALYTRDLVDFFKEAYPDRWEKFTKAYPGEPERQLCMAVDRQRRKKGTLFVLRNPVRLPGHYIEACAFKPDHGMNPESEQRYQANRLRVVPEVSYSPHAGENYNPRLDLVLFVNGIPTATLELKSEFKQSVERAKRQYQHDRPLKAPTNKQVEPLLAFKTGALVHFAVSQDRVAMTTRLAGERTRFLPFDRGTREGGAGNSTPTDPNDYATGYLWNEVFAPDAWLRILQRFLHLERKEEEDFHGNITTKENLIFPRYHQWEVVNRLIETTREEGAGARYLIQHSAGSGKSNSIAWTAHQLAGLYDAHDAKLFNSVIVITDRTVLDSQLQNTIRQFERTEGMVRAITRDEKTSQSKSEQLAEALRKGTRIIVVTIQTFPALYDALEKDKALAQGRYAVIADEAHSSQTGASATKLKALLGGGEGEEDEDEVSAEDVLDAAVSSRKPPTQLSYYAFTATPKGKTLELFGRPPNPNEPKGEDNLPEPFHLYSMRQAIEEGFILDVLKNYVTYSVAWRLAHPHGDEEEVESRKASATLARWVRLHPHNINQKVEVIVEHFRANLRHLLDGQAKAMVVTASRQEAVRYMLAMRQYVQQQGYEDVHPLVAFSGEVPADGVIPEAVTETSKLLNPGLHGRKLADAFDTDDYNVMLVANKFQTGFDQPKLCAMYVDKKLKGVECVQTLSRLNRVFPGKETFILDFVNDAADVQAAFEPYYQQTELANVSDAQVVYDLFDKLNEAGIYTWSEVEEFARTFFDPKAKSARLTNACQPAKDRFKARYNDAQKQMQEAQRQALEAERKGDERGRKRAEHDLKQAGEQRDTLDTFRKDLQSFVRAYEFLSQIVFYDDRDLEQLCVFARSLHPLLRIERLDDEIDVSELELTHYRLTKQAENRLELGEAPGEYTLKPVSDVGSGKAHDPETRRLSEIIESLNEIFGSDIREDDQLHYAKGLAGRLEREESVMTQVLNNDPNQIMRGSLFSQRLQDLVLDDMNEHRDMAEKAMETRENELKLAHLVLRLLLDKHQRPGGVVARNSLL</sequence>
<dbReference type="Gene3D" id="3.40.50.300">
    <property type="entry name" value="P-loop containing nucleotide triphosphate hydrolases"/>
    <property type="match status" value="3"/>
</dbReference>
<dbReference type="InterPro" id="IPR007409">
    <property type="entry name" value="Restrct_endonuc_type1_HsdR_N"/>
</dbReference>
<evidence type="ECO:0000256" key="1">
    <source>
        <dbReference type="SAM" id="MobiDB-lite"/>
    </source>
</evidence>
<feature type="compositionally biased region" description="Basic and acidic residues" evidence="1">
    <location>
        <begin position="824"/>
        <end position="847"/>
    </location>
</feature>
<dbReference type="Pfam" id="PF22679">
    <property type="entry name" value="T1R_D3-like"/>
    <property type="match status" value="1"/>
</dbReference>
<dbReference type="AlphaFoldDB" id="A0A1H8VVU7"/>
<keyword evidence="4" id="KW-1185">Reference proteome</keyword>